<feature type="compositionally biased region" description="Gly residues" evidence="1">
    <location>
        <begin position="112"/>
        <end position="122"/>
    </location>
</feature>
<evidence type="ECO:0000256" key="1">
    <source>
        <dbReference type="SAM" id="MobiDB-lite"/>
    </source>
</evidence>
<feature type="region of interest" description="Disordered" evidence="1">
    <location>
        <begin position="1"/>
        <end position="123"/>
    </location>
</feature>
<organism evidence="2 3">
    <name type="scientific">Haematococcus lacustris</name>
    <name type="common">Green alga</name>
    <name type="synonym">Haematococcus pluvialis</name>
    <dbReference type="NCBI Taxonomy" id="44745"/>
    <lineage>
        <taxon>Eukaryota</taxon>
        <taxon>Viridiplantae</taxon>
        <taxon>Chlorophyta</taxon>
        <taxon>core chlorophytes</taxon>
        <taxon>Chlorophyceae</taxon>
        <taxon>CS clade</taxon>
        <taxon>Chlamydomonadales</taxon>
        <taxon>Haematococcaceae</taxon>
        <taxon>Haematococcus</taxon>
    </lineage>
</organism>
<reference evidence="2 3" key="1">
    <citation type="submission" date="2020-02" db="EMBL/GenBank/DDBJ databases">
        <title>Draft genome sequence of Haematococcus lacustris strain NIES-144.</title>
        <authorList>
            <person name="Morimoto D."/>
            <person name="Nakagawa S."/>
            <person name="Yoshida T."/>
            <person name="Sawayama S."/>
        </authorList>
    </citation>
    <scope>NUCLEOTIDE SEQUENCE [LARGE SCALE GENOMIC DNA]</scope>
    <source>
        <strain evidence="2 3">NIES-144</strain>
    </source>
</reference>
<dbReference type="Proteomes" id="UP000485058">
    <property type="component" value="Unassembled WGS sequence"/>
</dbReference>
<proteinExistence type="predicted"/>
<dbReference type="AlphaFoldDB" id="A0A699YDJ5"/>
<feature type="compositionally biased region" description="Gly residues" evidence="1">
    <location>
        <begin position="310"/>
        <end position="324"/>
    </location>
</feature>
<accession>A0A699YDJ5</accession>
<dbReference type="EMBL" id="BLLF01000147">
    <property type="protein sequence ID" value="GFH08230.1"/>
    <property type="molecule type" value="Genomic_DNA"/>
</dbReference>
<keyword evidence="3" id="KW-1185">Reference proteome</keyword>
<gene>
    <name evidence="2" type="ORF">HaLaN_03161</name>
</gene>
<sequence length="440" mass="45984">MFPTPVQDPAAPLIYSNSGAPVAPTASLEDPGLAGASCMSARAPAAPPPGLAAAGDQPVARPRGRSYDRPWARHMVPPGTAPALLPPQDSGGSASGQPMLPPPPDAVMLDTGPGGPAAGGGARAISPGACRPAAALEPEARHALQEFMRAKRETDERMLRQQKEAEELARMAPLLLRRQLSAQAREETRRLMAAMMDRPTHREPRRAWVDPGPLEPEEALQLHGYLSPMRGAGALTAAQLRQRDTAYRAGVGSSRPDVDAVSLRPQPNATNVGVARELAGARMRITGVGNSAVRPGRHGVQGVRATSTSGGEGGGGGGGSGRASGKGLSVSYRDDWENRDPGPGAGADRPQVIRVRDPEPRLMLDSRAASAGKGPPGRQRPASAAAAAVRVLGVLQEQSRNVMQSSDWDSTASLTLVAWLCMLTFTASSSQPLVLERKQR</sequence>
<feature type="compositionally biased region" description="Low complexity" evidence="1">
    <location>
        <begin position="34"/>
        <end position="44"/>
    </location>
</feature>
<evidence type="ECO:0000313" key="3">
    <source>
        <dbReference type="Proteomes" id="UP000485058"/>
    </source>
</evidence>
<evidence type="ECO:0000313" key="2">
    <source>
        <dbReference type="EMBL" id="GFH08230.1"/>
    </source>
</evidence>
<protein>
    <submittedName>
        <fullName evidence="2">Uncharacterized protein</fullName>
    </submittedName>
</protein>
<name>A0A699YDJ5_HAELA</name>
<comment type="caution">
    <text evidence="2">The sequence shown here is derived from an EMBL/GenBank/DDBJ whole genome shotgun (WGS) entry which is preliminary data.</text>
</comment>
<feature type="region of interest" description="Disordered" evidence="1">
    <location>
        <begin position="289"/>
        <end position="360"/>
    </location>
</feature>